<comment type="caution">
    <text evidence="1">The sequence shown here is derived from an EMBL/GenBank/DDBJ whole genome shotgun (WGS) entry which is preliminary data.</text>
</comment>
<protein>
    <submittedName>
        <fullName evidence="1">Uncharacterized protein</fullName>
    </submittedName>
</protein>
<gene>
    <name evidence="1" type="ORF">CVLEPA_LOCUS11612</name>
</gene>
<evidence type="ECO:0000313" key="2">
    <source>
        <dbReference type="Proteomes" id="UP001642483"/>
    </source>
</evidence>
<dbReference type="SUPFAM" id="SSF55394">
    <property type="entry name" value="Bactericidal permeability-increasing protein, BPI"/>
    <property type="match status" value="1"/>
</dbReference>
<name>A0ABP0FP48_CLALP</name>
<dbReference type="InterPro" id="IPR017943">
    <property type="entry name" value="Bactericidal_perm-incr_a/b_dom"/>
</dbReference>
<dbReference type="Proteomes" id="UP001642483">
    <property type="component" value="Unassembled WGS sequence"/>
</dbReference>
<sequence>MPRSASIKLKITPNRHYSTQQIVYKRCHESRFQCKSKNIQSRNSAFEISKIKMFVDKCKLVLLCVAIFSLSGRSSALVIPQSELNNLSDFLEPLMESFLGQASIPDMKDNEKLQLTNLDITNANVGSITITNPKPSQFKVSLKDIDLSINGRFRVKQEVKVPIVALPFVLGRKKRFIGKAFKKIKNIIKKPVNVAKKVVKTVIDKSPKFKLTTIKSSGSFKASGKIDLTVTLKLTFQGGKLVLTTLPNSCDDDIDDFKVKIGDNKFKFLINPILSLLRGTIARKYIEDEICEAVEDNINKGPGTTVFSIPPYLSSSYFSSG</sequence>
<reference evidence="1 2" key="1">
    <citation type="submission" date="2024-02" db="EMBL/GenBank/DDBJ databases">
        <authorList>
            <person name="Daric V."/>
            <person name="Darras S."/>
        </authorList>
    </citation>
    <scope>NUCLEOTIDE SEQUENCE [LARGE SCALE GENOMIC DNA]</scope>
</reference>
<dbReference type="EMBL" id="CAWYQH010000079">
    <property type="protein sequence ID" value="CAK8681410.1"/>
    <property type="molecule type" value="Genomic_DNA"/>
</dbReference>
<accession>A0ABP0FP48</accession>
<keyword evidence="2" id="KW-1185">Reference proteome</keyword>
<dbReference type="Gene3D" id="3.15.10.10">
    <property type="entry name" value="Bactericidal permeability-increasing protein, domain 1"/>
    <property type="match status" value="2"/>
</dbReference>
<evidence type="ECO:0000313" key="1">
    <source>
        <dbReference type="EMBL" id="CAK8681410.1"/>
    </source>
</evidence>
<organism evidence="1 2">
    <name type="scientific">Clavelina lepadiformis</name>
    <name type="common">Light-bulb sea squirt</name>
    <name type="synonym">Ascidia lepadiformis</name>
    <dbReference type="NCBI Taxonomy" id="159417"/>
    <lineage>
        <taxon>Eukaryota</taxon>
        <taxon>Metazoa</taxon>
        <taxon>Chordata</taxon>
        <taxon>Tunicata</taxon>
        <taxon>Ascidiacea</taxon>
        <taxon>Aplousobranchia</taxon>
        <taxon>Clavelinidae</taxon>
        <taxon>Clavelina</taxon>
    </lineage>
</organism>
<proteinExistence type="predicted"/>